<dbReference type="CDD" id="cd13694">
    <property type="entry name" value="PBP2_Cysteine"/>
    <property type="match status" value="1"/>
</dbReference>
<feature type="signal peptide" evidence="5">
    <location>
        <begin position="1"/>
        <end position="33"/>
    </location>
</feature>
<dbReference type="EMBL" id="CP031222">
    <property type="protein sequence ID" value="AXI03967.1"/>
    <property type="molecule type" value="Genomic_DNA"/>
</dbReference>
<proteinExistence type="inferred from homology"/>
<dbReference type="InterPro" id="IPR051455">
    <property type="entry name" value="Bact_solute-bind_prot3"/>
</dbReference>
<dbReference type="GO" id="GO:0030288">
    <property type="term" value="C:outer membrane-bounded periplasmic space"/>
    <property type="evidence" value="ECO:0007669"/>
    <property type="project" value="TreeGrafter"/>
</dbReference>
<keyword evidence="8" id="KW-1185">Reference proteome</keyword>
<evidence type="ECO:0000256" key="3">
    <source>
        <dbReference type="ARBA" id="ARBA00022729"/>
    </source>
</evidence>
<feature type="chain" id="PRO_5016657790" evidence="5">
    <location>
        <begin position="34"/>
        <end position="289"/>
    </location>
</feature>
<dbReference type="OrthoDB" id="9768183at2"/>
<evidence type="ECO:0000313" key="7">
    <source>
        <dbReference type="EMBL" id="AXI03967.1"/>
    </source>
</evidence>
<dbReference type="Proteomes" id="UP000253940">
    <property type="component" value="Chromosome"/>
</dbReference>
<dbReference type="PROSITE" id="PS01039">
    <property type="entry name" value="SBP_BACTERIAL_3"/>
    <property type="match status" value="1"/>
</dbReference>
<dbReference type="GO" id="GO:0006865">
    <property type="term" value="P:amino acid transport"/>
    <property type="evidence" value="ECO:0007669"/>
    <property type="project" value="TreeGrafter"/>
</dbReference>
<accession>A0A345P9K8</accession>
<evidence type="ECO:0000256" key="4">
    <source>
        <dbReference type="RuleBase" id="RU003744"/>
    </source>
</evidence>
<keyword evidence="2" id="KW-0813">Transport</keyword>
<gene>
    <name evidence="7" type="ORF">HYN46_14630</name>
</gene>
<reference evidence="7 8" key="1">
    <citation type="submission" date="2018-07" db="EMBL/GenBank/DDBJ databases">
        <title>Genome sequencing of Moraxellaceae gen. HYN0046.</title>
        <authorList>
            <person name="Kim M."/>
            <person name="Yi H."/>
        </authorList>
    </citation>
    <scope>NUCLEOTIDE SEQUENCE [LARGE SCALE GENOMIC DNA]</scope>
    <source>
        <strain evidence="7 8">HYN0046</strain>
    </source>
</reference>
<evidence type="ECO:0000259" key="6">
    <source>
        <dbReference type="SMART" id="SM00062"/>
    </source>
</evidence>
<dbReference type="Pfam" id="PF00497">
    <property type="entry name" value="SBP_bac_3"/>
    <property type="match status" value="1"/>
</dbReference>
<evidence type="ECO:0000256" key="5">
    <source>
        <dbReference type="SAM" id="SignalP"/>
    </source>
</evidence>
<dbReference type="AlphaFoldDB" id="A0A345P9K8"/>
<dbReference type="SUPFAM" id="SSF53850">
    <property type="entry name" value="Periplasmic binding protein-like II"/>
    <property type="match status" value="1"/>
</dbReference>
<dbReference type="RefSeq" id="WP_114900075.1">
    <property type="nucleotide sequence ID" value="NZ_CP031222.1"/>
</dbReference>
<organism evidence="7 8">
    <name type="scientific">Aquirhabdus parva</name>
    <dbReference type="NCBI Taxonomy" id="2283318"/>
    <lineage>
        <taxon>Bacteria</taxon>
        <taxon>Pseudomonadati</taxon>
        <taxon>Pseudomonadota</taxon>
        <taxon>Gammaproteobacteria</taxon>
        <taxon>Moraxellales</taxon>
        <taxon>Moraxellaceae</taxon>
        <taxon>Aquirhabdus</taxon>
    </lineage>
</organism>
<dbReference type="Gene3D" id="3.40.190.10">
    <property type="entry name" value="Periplasmic binding protein-like II"/>
    <property type="match status" value="2"/>
</dbReference>
<dbReference type="PANTHER" id="PTHR30085:SF6">
    <property type="entry name" value="ABC TRANSPORTER GLUTAMINE-BINDING PROTEIN GLNH"/>
    <property type="match status" value="1"/>
</dbReference>
<feature type="domain" description="Solute-binding protein family 3/N-terminal" evidence="6">
    <location>
        <begin position="54"/>
        <end position="276"/>
    </location>
</feature>
<keyword evidence="3 5" id="KW-0732">Signal</keyword>
<dbReference type="GO" id="GO:0005576">
    <property type="term" value="C:extracellular region"/>
    <property type="evidence" value="ECO:0007669"/>
    <property type="project" value="TreeGrafter"/>
</dbReference>
<protein>
    <submittedName>
        <fullName evidence="7">ABC transporter substrate-binding protein</fullName>
    </submittedName>
</protein>
<sequence>MHIFTANTIKSLCAVSALSLLVACSKSPSPDQAAGSDASSRTPSSIEQIKKNGVIRIGVFSDKAPFGYIDAQGKSQGFDVEIAKHVAKDLLGDESKVQFVLTEAANRVEYLKANKVDIIFANFTITPERKEAVDFAKPYLKVALGVVSPKSHPITDITQLKDQTLLVNKGTTADAFFTKKYPDIKLQKYEQNTETFDALKDGRGVALAHDNLLVLAWAKANPNYTVGIPNLGEQDLIAPAVKKGNKELLDWLNSDLDKLSKDGAIREAYEKTLKPVYGDSINPKDLLVE</sequence>
<evidence type="ECO:0000256" key="2">
    <source>
        <dbReference type="ARBA" id="ARBA00022448"/>
    </source>
</evidence>
<dbReference type="InterPro" id="IPR001638">
    <property type="entry name" value="Solute-binding_3/MltF_N"/>
</dbReference>
<evidence type="ECO:0000313" key="8">
    <source>
        <dbReference type="Proteomes" id="UP000253940"/>
    </source>
</evidence>
<dbReference type="InterPro" id="IPR018313">
    <property type="entry name" value="SBP_3_CS"/>
</dbReference>
<dbReference type="SMART" id="SM00062">
    <property type="entry name" value="PBPb"/>
    <property type="match status" value="1"/>
</dbReference>
<dbReference type="KEGG" id="mbah:HYN46_14630"/>
<comment type="similarity">
    <text evidence="1 4">Belongs to the bacterial solute-binding protein 3 family.</text>
</comment>
<evidence type="ECO:0000256" key="1">
    <source>
        <dbReference type="ARBA" id="ARBA00010333"/>
    </source>
</evidence>
<dbReference type="PANTHER" id="PTHR30085">
    <property type="entry name" value="AMINO ACID ABC TRANSPORTER PERMEASE"/>
    <property type="match status" value="1"/>
</dbReference>
<name>A0A345P9K8_9GAMM</name>